<keyword evidence="5" id="KW-0233">DNA recombination</keyword>
<evidence type="ECO:0000256" key="6">
    <source>
        <dbReference type="PIRSR" id="PIRSR606118-50"/>
    </source>
</evidence>
<dbReference type="Pfam" id="PF02796">
    <property type="entry name" value="HTH_7"/>
    <property type="match status" value="1"/>
</dbReference>
<evidence type="ECO:0000313" key="10">
    <source>
        <dbReference type="Proteomes" id="UP000198598"/>
    </source>
</evidence>
<dbReference type="GO" id="GO:0000150">
    <property type="term" value="F:DNA strand exchange activity"/>
    <property type="evidence" value="ECO:0007669"/>
    <property type="project" value="UniProtKB-KW"/>
</dbReference>
<dbReference type="RefSeq" id="WP_093832827.1">
    <property type="nucleotide sequence ID" value="NZ_FOLQ01000019.1"/>
</dbReference>
<evidence type="ECO:0000256" key="7">
    <source>
        <dbReference type="PROSITE-ProRule" id="PRU10137"/>
    </source>
</evidence>
<dbReference type="GO" id="GO:0015074">
    <property type="term" value="P:DNA integration"/>
    <property type="evidence" value="ECO:0007669"/>
    <property type="project" value="UniProtKB-KW"/>
</dbReference>
<dbReference type="FunFam" id="3.40.50.1390:FF:000001">
    <property type="entry name" value="DNA recombinase"/>
    <property type="match status" value="1"/>
</dbReference>
<dbReference type="Pfam" id="PF00239">
    <property type="entry name" value="Resolvase"/>
    <property type="match status" value="1"/>
</dbReference>
<evidence type="ECO:0000259" key="8">
    <source>
        <dbReference type="PROSITE" id="PS51736"/>
    </source>
</evidence>
<evidence type="ECO:0000256" key="4">
    <source>
        <dbReference type="ARBA" id="ARBA00023125"/>
    </source>
</evidence>
<dbReference type="OrthoDB" id="9797501at2"/>
<dbReference type="InterPro" id="IPR050639">
    <property type="entry name" value="SSR_resolvase"/>
</dbReference>
<keyword evidence="3" id="KW-0230">DNA invertase</keyword>
<dbReference type="STRING" id="662367.SAMN05216167_119126"/>
<dbReference type="PROSITE" id="PS51736">
    <property type="entry name" value="RECOMBINASES_3"/>
    <property type="match status" value="1"/>
</dbReference>
<evidence type="ECO:0000256" key="2">
    <source>
        <dbReference type="ARBA" id="ARBA00022908"/>
    </source>
</evidence>
<accession>A0A1I2DH18</accession>
<dbReference type="AlphaFoldDB" id="A0A1I2DH18"/>
<evidence type="ECO:0000256" key="1">
    <source>
        <dbReference type="ARBA" id="ARBA00009913"/>
    </source>
</evidence>
<dbReference type="EMBL" id="FOLQ01000019">
    <property type="protein sequence ID" value="SFE79738.1"/>
    <property type="molecule type" value="Genomic_DNA"/>
</dbReference>
<protein>
    <submittedName>
        <fullName evidence="9">Site-specific DNA recombinase</fullName>
    </submittedName>
</protein>
<sequence>MKIGYARVSTLDQNLEMQIQALTDVGCERVFEEKVSGTKANRPQLDAMLALLRKGDEVIIWRLDRLGRSMDHLLDLVKLFEEKGVGLRSLHEHIETATPGGKLIFHLFSALAEFERSLTRERTLAGIEAARLKGRIGGKPKGLTEEAKRTARVVESLYKEGYAIKLIAKQLGIARQTVYKYLEFRNVPLHSMATSIGK</sequence>
<keyword evidence="10" id="KW-1185">Reference proteome</keyword>
<name>A0A1I2DH18_9BACT</name>
<dbReference type="Gene3D" id="3.40.50.1390">
    <property type="entry name" value="Resolvase, N-terminal catalytic domain"/>
    <property type="match status" value="1"/>
</dbReference>
<dbReference type="Proteomes" id="UP000198598">
    <property type="component" value="Unassembled WGS sequence"/>
</dbReference>
<dbReference type="GO" id="GO:0003677">
    <property type="term" value="F:DNA binding"/>
    <property type="evidence" value="ECO:0007669"/>
    <property type="project" value="UniProtKB-KW"/>
</dbReference>
<gene>
    <name evidence="9" type="ORF">SAMN05216167_119126</name>
</gene>
<keyword evidence="2" id="KW-0229">DNA integration</keyword>
<organism evidence="9 10">
    <name type="scientific">Spirosoma endophyticum</name>
    <dbReference type="NCBI Taxonomy" id="662367"/>
    <lineage>
        <taxon>Bacteria</taxon>
        <taxon>Pseudomonadati</taxon>
        <taxon>Bacteroidota</taxon>
        <taxon>Cytophagia</taxon>
        <taxon>Cytophagales</taxon>
        <taxon>Cytophagaceae</taxon>
        <taxon>Spirosoma</taxon>
    </lineage>
</organism>
<dbReference type="PROSITE" id="PS00398">
    <property type="entry name" value="RECOMBINASES_2"/>
    <property type="match status" value="1"/>
</dbReference>
<dbReference type="Gene3D" id="1.10.10.60">
    <property type="entry name" value="Homeodomain-like"/>
    <property type="match status" value="1"/>
</dbReference>
<dbReference type="CDD" id="cd03768">
    <property type="entry name" value="SR_ResInv"/>
    <property type="match status" value="1"/>
</dbReference>
<evidence type="ECO:0000256" key="3">
    <source>
        <dbReference type="ARBA" id="ARBA00023100"/>
    </source>
</evidence>
<proteinExistence type="inferred from homology"/>
<evidence type="ECO:0000313" key="9">
    <source>
        <dbReference type="EMBL" id="SFE79738.1"/>
    </source>
</evidence>
<dbReference type="InterPro" id="IPR006119">
    <property type="entry name" value="Resolv_N"/>
</dbReference>
<dbReference type="PROSITE" id="PS00397">
    <property type="entry name" value="RECOMBINASES_1"/>
    <property type="match status" value="1"/>
</dbReference>
<keyword evidence="4" id="KW-0238">DNA-binding</keyword>
<dbReference type="PANTHER" id="PTHR30461:SF2">
    <property type="entry name" value="SERINE RECOMBINASE PINE-RELATED"/>
    <property type="match status" value="1"/>
</dbReference>
<dbReference type="InterPro" id="IPR006118">
    <property type="entry name" value="Recombinase_CS"/>
</dbReference>
<dbReference type="SMART" id="SM00857">
    <property type="entry name" value="Resolvase"/>
    <property type="match status" value="1"/>
</dbReference>
<dbReference type="SUPFAM" id="SSF53041">
    <property type="entry name" value="Resolvase-like"/>
    <property type="match status" value="1"/>
</dbReference>
<reference evidence="9 10" key="1">
    <citation type="submission" date="2016-10" db="EMBL/GenBank/DDBJ databases">
        <authorList>
            <person name="de Groot N.N."/>
        </authorList>
    </citation>
    <scope>NUCLEOTIDE SEQUENCE [LARGE SCALE GENOMIC DNA]</scope>
    <source>
        <strain evidence="9 10">DSM 26130</strain>
    </source>
</reference>
<comment type="similarity">
    <text evidence="1">Belongs to the site-specific recombinase resolvase family.</text>
</comment>
<dbReference type="InterPro" id="IPR006120">
    <property type="entry name" value="Resolvase_HTH_dom"/>
</dbReference>
<dbReference type="InterPro" id="IPR036162">
    <property type="entry name" value="Resolvase-like_N_sf"/>
</dbReference>
<feature type="active site" description="O-(5'-phospho-DNA)-serine intermediate" evidence="6 7">
    <location>
        <position position="9"/>
    </location>
</feature>
<evidence type="ECO:0000256" key="5">
    <source>
        <dbReference type="ARBA" id="ARBA00023172"/>
    </source>
</evidence>
<dbReference type="PANTHER" id="PTHR30461">
    <property type="entry name" value="DNA-INVERTASE FROM LAMBDOID PROPHAGE"/>
    <property type="match status" value="1"/>
</dbReference>
<feature type="domain" description="Resolvase/invertase-type recombinase catalytic" evidence="8">
    <location>
        <begin position="1"/>
        <end position="134"/>
    </location>
</feature>